<keyword evidence="1" id="KW-0479">Metal-binding</keyword>
<evidence type="ECO:0000256" key="4">
    <source>
        <dbReference type="PROSITE-ProRule" id="PRU00742"/>
    </source>
</evidence>
<dbReference type="GO" id="GO:0030145">
    <property type="term" value="F:manganese ion binding"/>
    <property type="evidence" value="ECO:0007669"/>
    <property type="project" value="TreeGrafter"/>
</dbReference>
<dbReference type="Pfam" id="PF00491">
    <property type="entry name" value="Arginase"/>
    <property type="match status" value="1"/>
</dbReference>
<dbReference type="InterPro" id="IPR006035">
    <property type="entry name" value="Ureohydrolase"/>
</dbReference>
<reference evidence="5 6" key="1">
    <citation type="submission" date="2016-11" db="EMBL/GenBank/DDBJ databases">
        <authorList>
            <person name="Jaros S."/>
            <person name="Januszkiewicz K."/>
            <person name="Wedrychowicz H."/>
        </authorList>
    </citation>
    <scope>NUCLEOTIDE SEQUENCE [LARGE SCALE GENOMIC DNA]</scope>
    <source>
        <strain evidence="5 6">DSM 12906</strain>
    </source>
</reference>
<dbReference type="PROSITE" id="PS51409">
    <property type="entry name" value="ARGINASE_2"/>
    <property type="match status" value="1"/>
</dbReference>
<proteinExistence type="inferred from homology"/>
<dbReference type="GO" id="GO:0005829">
    <property type="term" value="C:cytosol"/>
    <property type="evidence" value="ECO:0007669"/>
    <property type="project" value="TreeGrafter"/>
</dbReference>
<sequence>MADIQAARAPSGDHLRLVWPQWQGGGTGSVEAFVPEFPLPVARRGYAVGTAVLEAILPRHDGPTAHVPVTMSDDGLEERDGVEAKSIVATQLARALEIVKVHDPARITTLGGECSVSVAAFTHLAERYGDDLAVVWIDSHPDVGTPESEYPGYHAMAVATITGHGDRDIQALLPATVAPERVALVGLHSWTDDDFPNVAKWGITTFGPDELRESSGALLDWIASTGCSRVAVHFDVDTVDSLEVVLGLGPEPDGLTTGQVRRIVADIADVADVVALTVAEFLPRQVMKLQALLSGFPLLDEG</sequence>
<evidence type="ECO:0000256" key="3">
    <source>
        <dbReference type="ARBA" id="ARBA00023211"/>
    </source>
</evidence>
<dbReference type="CDD" id="cd09999">
    <property type="entry name" value="Arginase-like_1"/>
    <property type="match status" value="1"/>
</dbReference>
<keyword evidence="6" id="KW-1185">Reference proteome</keyword>
<evidence type="ECO:0000256" key="1">
    <source>
        <dbReference type="ARBA" id="ARBA00022723"/>
    </source>
</evidence>
<dbReference type="Proteomes" id="UP000184512">
    <property type="component" value="Unassembled WGS sequence"/>
</dbReference>
<gene>
    <name evidence="5" type="ORF">SAMN02745244_01603</name>
</gene>
<dbReference type="RefSeq" id="WP_073186998.1">
    <property type="nucleotide sequence ID" value="NZ_FQZG01000024.1"/>
</dbReference>
<name>A0A1M6G3M9_9ACTN</name>
<comment type="similarity">
    <text evidence="4">Belongs to the arginase family.</text>
</comment>
<keyword evidence="2" id="KW-0378">Hydrolase</keyword>
<dbReference type="InterPro" id="IPR023696">
    <property type="entry name" value="Ureohydrolase_dom_sf"/>
</dbReference>
<dbReference type="PANTHER" id="PTHR43782:SF3">
    <property type="entry name" value="ARGINASE"/>
    <property type="match status" value="1"/>
</dbReference>
<dbReference type="SUPFAM" id="SSF52768">
    <property type="entry name" value="Arginase/deacetylase"/>
    <property type="match status" value="1"/>
</dbReference>
<evidence type="ECO:0000313" key="6">
    <source>
        <dbReference type="Proteomes" id="UP000184512"/>
    </source>
</evidence>
<dbReference type="Gene3D" id="3.40.800.10">
    <property type="entry name" value="Ureohydrolase domain"/>
    <property type="match status" value="1"/>
</dbReference>
<keyword evidence="3" id="KW-0464">Manganese</keyword>
<dbReference type="EMBL" id="FQZG01000024">
    <property type="protein sequence ID" value="SHJ04573.1"/>
    <property type="molecule type" value="Genomic_DNA"/>
</dbReference>
<dbReference type="AlphaFoldDB" id="A0A1M6G3M9"/>
<dbReference type="PRINTS" id="PR00116">
    <property type="entry name" value="ARGINASE"/>
</dbReference>
<dbReference type="PANTHER" id="PTHR43782">
    <property type="entry name" value="ARGINASE"/>
    <property type="match status" value="1"/>
</dbReference>
<organism evidence="5 6">
    <name type="scientific">Tessaracoccus bendigoensis DSM 12906</name>
    <dbReference type="NCBI Taxonomy" id="1123357"/>
    <lineage>
        <taxon>Bacteria</taxon>
        <taxon>Bacillati</taxon>
        <taxon>Actinomycetota</taxon>
        <taxon>Actinomycetes</taxon>
        <taxon>Propionibacteriales</taxon>
        <taxon>Propionibacteriaceae</taxon>
        <taxon>Tessaracoccus</taxon>
    </lineage>
</organism>
<evidence type="ECO:0000256" key="2">
    <source>
        <dbReference type="ARBA" id="ARBA00022801"/>
    </source>
</evidence>
<dbReference type="GO" id="GO:0004053">
    <property type="term" value="F:arginase activity"/>
    <property type="evidence" value="ECO:0007669"/>
    <property type="project" value="TreeGrafter"/>
</dbReference>
<protein>
    <submittedName>
        <fullName evidence="5">Arginase</fullName>
    </submittedName>
</protein>
<evidence type="ECO:0000313" key="5">
    <source>
        <dbReference type="EMBL" id="SHJ04573.1"/>
    </source>
</evidence>
<dbReference type="OrthoDB" id="7331788at2"/>
<accession>A0A1M6G3M9</accession>
<dbReference type="STRING" id="1123357.SAMN02745244_01603"/>